<dbReference type="Gene3D" id="2.40.50.140">
    <property type="entry name" value="Nucleic acid-binding proteins"/>
    <property type="match status" value="1"/>
</dbReference>
<dbReference type="GO" id="GO:0043022">
    <property type="term" value="F:ribosome binding"/>
    <property type="evidence" value="ECO:0007669"/>
    <property type="project" value="InterPro"/>
</dbReference>
<dbReference type="PIRSF" id="PIRSF003025">
    <property type="entry name" value="eIF5A"/>
    <property type="match status" value="1"/>
</dbReference>
<dbReference type="EMBL" id="MWMI01000001">
    <property type="protein sequence ID" value="RIB35673.1"/>
    <property type="molecule type" value="Genomic_DNA"/>
</dbReference>
<organism evidence="5 6">
    <name type="scientific">Candidatus Nanoclepta minutus</name>
    <dbReference type="NCBI Taxonomy" id="1940235"/>
    <lineage>
        <taxon>Archaea</taxon>
        <taxon>Nanobdellota</taxon>
        <taxon>Candidatus Nanoclepta</taxon>
    </lineage>
</organism>
<dbReference type="InterPro" id="IPR008991">
    <property type="entry name" value="Translation_prot_SH3-like_sf"/>
</dbReference>
<dbReference type="GO" id="GO:0045905">
    <property type="term" value="P:positive regulation of translational termination"/>
    <property type="evidence" value="ECO:0007669"/>
    <property type="project" value="InterPro"/>
</dbReference>
<protein>
    <submittedName>
        <fullName evidence="5">Translation initiation factor IF-5A</fullName>
    </submittedName>
</protein>
<dbReference type="Gene3D" id="2.30.30.30">
    <property type="match status" value="1"/>
</dbReference>
<sequence>MPEIQIKKVIDLKKGSYVWYNNDVYEVLEIETSKTGKHGSAKARVVMRSLTSDKTVEIVKPTQDPIEVPIVKKIKGQVISKISEDSYMVMDLETYETFEAKVKDESLKGKIEEGNRVMVWDVGEKLIVQVFKE</sequence>
<dbReference type="InterPro" id="IPR048670">
    <property type="entry name" value="IF5A-like_N"/>
</dbReference>
<dbReference type="PANTHER" id="PTHR11673">
    <property type="entry name" value="TRANSLATION INITIATION FACTOR 5A FAMILY MEMBER"/>
    <property type="match status" value="1"/>
</dbReference>
<proteinExistence type="inferred from homology"/>
<dbReference type="SMART" id="SM01376">
    <property type="entry name" value="eIF-5a"/>
    <property type="match status" value="1"/>
</dbReference>
<dbReference type="GO" id="GO:0045901">
    <property type="term" value="P:positive regulation of translational elongation"/>
    <property type="evidence" value="ECO:0007669"/>
    <property type="project" value="InterPro"/>
</dbReference>
<evidence type="ECO:0000313" key="5">
    <source>
        <dbReference type="EMBL" id="RIB35673.1"/>
    </source>
</evidence>
<evidence type="ECO:0000256" key="3">
    <source>
        <dbReference type="ARBA" id="ARBA00023071"/>
    </source>
</evidence>
<comment type="caution">
    <text evidence="5">The sequence shown here is derived from an EMBL/GenBank/DDBJ whole genome shotgun (WGS) entry which is preliminary data.</text>
</comment>
<comment type="similarity">
    <text evidence="1">Belongs to the eIF-5A family.</text>
</comment>
<feature type="domain" description="Translation initiation factor 5A C-terminal" evidence="4">
    <location>
        <begin position="70"/>
        <end position="131"/>
    </location>
</feature>
<dbReference type="InterPro" id="IPR020189">
    <property type="entry name" value="IF5A_C"/>
</dbReference>
<dbReference type="Pfam" id="PF21485">
    <property type="entry name" value="IF5A-like_N"/>
    <property type="match status" value="1"/>
</dbReference>
<keyword evidence="5" id="KW-0396">Initiation factor</keyword>
<dbReference type="InterPro" id="IPR014722">
    <property type="entry name" value="Rib_uL2_dom2"/>
</dbReference>
<keyword evidence="3" id="KW-0385">Hypusine</keyword>
<evidence type="ECO:0000256" key="2">
    <source>
        <dbReference type="ARBA" id="ARBA00022917"/>
    </source>
</evidence>
<reference evidence="5 6" key="1">
    <citation type="journal article" date="2018" name="Syst. Appl. Microbiol.">
        <title>A new symbiotic nanoarchaeote (Candidatus Nanoclepta minutus) and its host (Zestosphaera tikiterensis gen. nov., sp. nov.) from a New Zealand hot spring.</title>
        <authorList>
            <person name="St John E."/>
            <person name="Liu Y."/>
            <person name="Podar M."/>
            <person name="Stott M.B."/>
            <person name="Meneghin J."/>
            <person name="Chen Z."/>
            <person name="Lagutin K."/>
            <person name="Mitchell K."/>
            <person name="Reysenbach A.L."/>
        </authorList>
    </citation>
    <scope>NUCLEOTIDE SEQUENCE [LARGE SCALE GENOMIC DNA]</scope>
    <source>
        <strain evidence="5">NZ3</strain>
    </source>
</reference>
<name>A0A397WRI2_9ARCH</name>
<gene>
    <name evidence="5" type="ORF">BXU00_01060</name>
</gene>
<evidence type="ECO:0000313" key="6">
    <source>
        <dbReference type="Proteomes" id="UP000266622"/>
    </source>
</evidence>
<dbReference type="PROSITE" id="PS00302">
    <property type="entry name" value="IF5A_HYPUSINE"/>
    <property type="match status" value="1"/>
</dbReference>
<dbReference type="SUPFAM" id="SSF50249">
    <property type="entry name" value="Nucleic acid-binding proteins"/>
    <property type="match status" value="1"/>
</dbReference>
<dbReference type="NCBIfam" id="TIGR00037">
    <property type="entry name" value="eIF_5A"/>
    <property type="match status" value="1"/>
</dbReference>
<dbReference type="InterPro" id="IPR012340">
    <property type="entry name" value="NA-bd_OB-fold"/>
</dbReference>
<dbReference type="SUPFAM" id="SSF50104">
    <property type="entry name" value="Translation proteins SH3-like domain"/>
    <property type="match status" value="1"/>
</dbReference>
<dbReference type="Proteomes" id="UP000266622">
    <property type="component" value="Unassembled WGS sequence"/>
</dbReference>
<dbReference type="AlphaFoldDB" id="A0A397WRI2"/>
<dbReference type="InterPro" id="IPR001884">
    <property type="entry name" value="IF5A-like"/>
</dbReference>
<dbReference type="InterPro" id="IPR019769">
    <property type="entry name" value="Trans_elong_IF5A_hypusine_site"/>
</dbReference>
<accession>A0A397WRI2</accession>
<evidence type="ECO:0000259" key="4">
    <source>
        <dbReference type="SMART" id="SM01376"/>
    </source>
</evidence>
<dbReference type="GO" id="GO:0003743">
    <property type="term" value="F:translation initiation factor activity"/>
    <property type="evidence" value="ECO:0007669"/>
    <property type="project" value="UniProtKB-KW"/>
</dbReference>
<dbReference type="GO" id="GO:0003746">
    <property type="term" value="F:translation elongation factor activity"/>
    <property type="evidence" value="ECO:0007669"/>
    <property type="project" value="InterPro"/>
</dbReference>
<evidence type="ECO:0000256" key="1">
    <source>
        <dbReference type="ARBA" id="ARBA00006016"/>
    </source>
</evidence>
<dbReference type="GO" id="GO:0003723">
    <property type="term" value="F:RNA binding"/>
    <property type="evidence" value="ECO:0007669"/>
    <property type="project" value="InterPro"/>
</dbReference>
<keyword evidence="2" id="KW-0648">Protein biosynthesis</keyword>